<reference evidence="12 15" key="1">
    <citation type="journal article" date="2015" name="Genome Announc.">
        <title>Complete Genome Sequence of the Nitrogen-Fixing and Solvent-Producing Clostridium pasteurianum DSM 525.</title>
        <authorList>
            <person name="Poehlein A."/>
            <person name="Grosse-Honebrink A."/>
            <person name="Zhang Y."/>
            <person name="Minton N.P."/>
            <person name="Daniel R."/>
        </authorList>
    </citation>
    <scope>NUCLEOTIDE SEQUENCE [LARGE SCALE GENOMIC DNA]</scope>
    <source>
        <strain evidence="12">DSM 525</strain>
        <strain evidence="15">DSM 525 / ATCC 6013</strain>
    </source>
</reference>
<dbReference type="KEGG" id="cpat:CLPA_c03940"/>
<feature type="transmembrane region" description="Helical" evidence="9">
    <location>
        <begin position="12"/>
        <end position="40"/>
    </location>
</feature>
<keyword evidence="6 12" id="KW-0418">Kinase</keyword>
<dbReference type="GO" id="GO:0046983">
    <property type="term" value="F:protein dimerization activity"/>
    <property type="evidence" value="ECO:0007669"/>
    <property type="project" value="InterPro"/>
</dbReference>
<keyword evidence="5" id="KW-0547">Nucleotide-binding</keyword>
<protein>
    <recommendedName>
        <fullName evidence="2">histidine kinase</fullName>
        <ecNumber evidence="2">2.7.13.3</ecNumber>
    </recommendedName>
</protein>
<comment type="catalytic activity">
    <reaction evidence="1">
        <text>ATP + protein L-histidine = ADP + protein N-phospho-L-histidine.</text>
        <dbReference type="EC" id="2.7.13.3"/>
    </reaction>
</comment>
<evidence type="ECO:0000313" key="14">
    <source>
        <dbReference type="Proteomes" id="UP000028042"/>
    </source>
</evidence>
<feature type="transmembrane region" description="Helical" evidence="9">
    <location>
        <begin position="108"/>
        <end position="128"/>
    </location>
</feature>
<dbReference type="Gene3D" id="1.20.5.1930">
    <property type="match status" value="1"/>
</dbReference>
<evidence type="ECO:0000259" key="10">
    <source>
        <dbReference type="Pfam" id="PF02518"/>
    </source>
</evidence>
<keyword evidence="7" id="KW-0067">ATP-binding</keyword>
<evidence type="ECO:0000313" key="15">
    <source>
        <dbReference type="Proteomes" id="UP000030905"/>
    </source>
</evidence>
<dbReference type="Proteomes" id="UP000028042">
    <property type="component" value="Unassembled WGS sequence"/>
</dbReference>
<evidence type="ECO:0000256" key="8">
    <source>
        <dbReference type="ARBA" id="ARBA00023012"/>
    </source>
</evidence>
<dbReference type="EMBL" id="CP009268">
    <property type="protein sequence ID" value="AJA50482.1"/>
    <property type="molecule type" value="Genomic_DNA"/>
</dbReference>
<name>A0A0H3IZN3_CLOPA</name>
<dbReference type="AlphaFoldDB" id="A0A0H3IZN3"/>
<reference evidence="13 14" key="3">
    <citation type="journal article" name="Genome Announc.">
        <title>Improved Draft Genome Sequence of Clostridium pasteurianum Strain ATCC 6013 (DSM 525) Using a Hybrid Next-Generation Sequencing Approach.</title>
        <authorList>
            <person name="Pyne M.E."/>
            <person name="Utturkar S."/>
            <person name="Brown S.D."/>
            <person name="Moo-Young M."/>
            <person name="Chung D.A."/>
            <person name="Chou C.P."/>
        </authorList>
    </citation>
    <scope>NUCLEOTIDE SEQUENCE [LARGE SCALE GENOMIC DNA]</scope>
    <source>
        <strain evidence="13 14">ATCC 6013</strain>
    </source>
</reference>
<evidence type="ECO:0000313" key="12">
    <source>
        <dbReference type="EMBL" id="AJA50482.1"/>
    </source>
</evidence>
<dbReference type="EC" id="2.7.13.3" evidence="2"/>
<evidence type="ECO:0000259" key="11">
    <source>
        <dbReference type="Pfam" id="PF07730"/>
    </source>
</evidence>
<dbReference type="EMBL" id="JPGY02000001">
    <property type="protein sequence ID" value="KRU13506.1"/>
    <property type="molecule type" value="Genomic_DNA"/>
</dbReference>
<evidence type="ECO:0000256" key="6">
    <source>
        <dbReference type="ARBA" id="ARBA00022777"/>
    </source>
</evidence>
<keyword evidence="3" id="KW-0597">Phosphoprotein</keyword>
<dbReference type="GO" id="GO:0005524">
    <property type="term" value="F:ATP binding"/>
    <property type="evidence" value="ECO:0007669"/>
    <property type="project" value="UniProtKB-KW"/>
</dbReference>
<evidence type="ECO:0000256" key="1">
    <source>
        <dbReference type="ARBA" id="ARBA00000085"/>
    </source>
</evidence>
<dbReference type="SUPFAM" id="SSF55874">
    <property type="entry name" value="ATPase domain of HSP90 chaperone/DNA topoisomerase II/histidine kinase"/>
    <property type="match status" value="1"/>
</dbReference>
<keyword evidence="4" id="KW-0808">Transferase</keyword>
<evidence type="ECO:0000256" key="5">
    <source>
        <dbReference type="ARBA" id="ARBA00022741"/>
    </source>
</evidence>
<feature type="domain" description="Histidine kinase/HSP90-like ATPase" evidence="10">
    <location>
        <begin position="279"/>
        <end position="356"/>
    </location>
</feature>
<organism evidence="12 15">
    <name type="scientific">Clostridium pasteurianum DSM 525 = ATCC 6013</name>
    <dbReference type="NCBI Taxonomy" id="1262449"/>
    <lineage>
        <taxon>Bacteria</taxon>
        <taxon>Bacillati</taxon>
        <taxon>Bacillota</taxon>
        <taxon>Clostridia</taxon>
        <taxon>Eubacteriales</taxon>
        <taxon>Clostridiaceae</taxon>
        <taxon>Clostridium</taxon>
    </lineage>
</organism>
<evidence type="ECO:0000256" key="9">
    <source>
        <dbReference type="SAM" id="Phobius"/>
    </source>
</evidence>
<keyword evidence="9" id="KW-1133">Transmembrane helix</keyword>
<evidence type="ECO:0000256" key="7">
    <source>
        <dbReference type="ARBA" id="ARBA00022840"/>
    </source>
</evidence>
<dbReference type="GO" id="GO:0000155">
    <property type="term" value="F:phosphorelay sensor kinase activity"/>
    <property type="evidence" value="ECO:0007669"/>
    <property type="project" value="InterPro"/>
</dbReference>
<dbReference type="CDD" id="cd16917">
    <property type="entry name" value="HATPase_UhpB-NarQ-NarX-like"/>
    <property type="match status" value="1"/>
</dbReference>
<dbReference type="Gene3D" id="3.30.565.10">
    <property type="entry name" value="Histidine kinase-like ATPase, C-terminal domain"/>
    <property type="match status" value="1"/>
</dbReference>
<evidence type="ECO:0000256" key="2">
    <source>
        <dbReference type="ARBA" id="ARBA00012438"/>
    </source>
</evidence>
<dbReference type="GeneID" id="93072636"/>
<gene>
    <name evidence="12" type="ORF">CLPA_c03940</name>
    <name evidence="13" type="ORF">CP6013_02754</name>
</gene>
<dbReference type="InterPro" id="IPR003594">
    <property type="entry name" value="HATPase_dom"/>
</dbReference>
<dbReference type="InterPro" id="IPR050482">
    <property type="entry name" value="Sensor_HK_TwoCompSys"/>
</dbReference>
<dbReference type="KEGG" id="cpae:CPAST_c03940"/>
<accession>A0A0H3IZN3</accession>
<dbReference type="Proteomes" id="UP000030905">
    <property type="component" value="Chromosome"/>
</dbReference>
<dbReference type="Pfam" id="PF02518">
    <property type="entry name" value="HATPase_c"/>
    <property type="match status" value="1"/>
</dbReference>
<feature type="domain" description="Signal transduction histidine kinase subgroup 3 dimerisation and phosphoacceptor" evidence="11">
    <location>
        <begin position="171"/>
        <end position="237"/>
    </location>
</feature>
<keyword evidence="9" id="KW-0812">Transmembrane</keyword>
<dbReference type="GO" id="GO:0016020">
    <property type="term" value="C:membrane"/>
    <property type="evidence" value="ECO:0007669"/>
    <property type="project" value="InterPro"/>
</dbReference>
<evidence type="ECO:0000313" key="13">
    <source>
        <dbReference type="EMBL" id="KRU13506.1"/>
    </source>
</evidence>
<evidence type="ECO:0000256" key="4">
    <source>
        <dbReference type="ARBA" id="ARBA00022679"/>
    </source>
</evidence>
<reference evidence="13" key="2">
    <citation type="submission" date="2015-10" db="EMBL/GenBank/DDBJ databases">
        <title>Improved Draft Genome Sequence of Clostridium pasteurianum Strain ATCC 6013 (DSM 525) Using a Hybrid Next-Generation Sequencing Approach.</title>
        <authorList>
            <person name="Pyne M.E."/>
            <person name="Utturkar S.M."/>
            <person name="Brown S.D."/>
            <person name="Moo-Young M."/>
            <person name="Chung D.A."/>
            <person name="Chou P.C."/>
        </authorList>
    </citation>
    <scope>NUCLEOTIDE SEQUENCE</scope>
    <source>
        <strain evidence="13">ATCC 6013</strain>
    </source>
</reference>
<dbReference type="PATRIC" id="fig|1262449.3.peg.286"/>
<keyword evidence="9" id="KW-0472">Membrane</keyword>
<dbReference type="eggNOG" id="COG4585">
    <property type="taxonomic scope" value="Bacteria"/>
</dbReference>
<dbReference type="Pfam" id="PF07730">
    <property type="entry name" value="HisKA_3"/>
    <property type="match status" value="1"/>
</dbReference>
<dbReference type="InterPro" id="IPR036890">
    <property type="entry name" value="HATPase_C_sf"/>
</dbReference>
<dbReference type="RefSeq" id="WP_003441074.1">
    <property type="nucleotide sequence ID" value="NZ_ANZB01000001.1"/>
</dbReference>
<proteinExistence type="predicted"/>
<keyword evidence="8" id="KW-0902">Two-component regulatory system</keyword>
<sequence length="369" mass="42322">MKRVKYVFKLIFLVYAAYKLGFENMLSFEEVIILISLIGINIFKEKYIDTSYLIFTSLFVIILGINFNNNFGILLALTAFDFICKANYVGVLIVLALEVYFFNNTQDFIMLLMTTCISSLFAYVLRMWELKEKNYRKLLDEERGLRYELEQYKMRLLKSSKEAAHLAEVRERNRIAREIHDSIGHSTTAILIQLQAAYKLFERDDKKAKSIVNICIHALSDTVTLLRDTVHNIKPVEKLGVEYIQNIIKDFSFCPVNFKFTGDFNSLSTNNLEITAANIKEALTNAARHSRATEIQISIDINELYTRLYIKDNGVGCSNIKEGLGITGMRERIQNIGGNISISSDSGFIIVCIIPRTREDNIGENFNCR</sequence>
<dbReference type="PANTHER" id="PTHR24421">
    <property type="entry name" value="NITRATE/NITRITE SENSOR PROTEIN NARX-RELATED"/>
    <property type="match status" value="1"/>
</dbReference>
<evidence type="ECO:0000256" key="3">
    <source>
        <dbReference type="ARBA" id="ARBA00022553"/>
    </source>
</evidence>
<dbReference type="InterPro" id="IPR011712">
    <property type="entry name" value="Sig_transdc_His_kin_sub3_dim/P"/>
</dbReference>
<feature type="transmembrane region" description="Helical" evidence="9">
    <location>
        <begin position="52"/>
        <end position="75"/>
    </location>
</feature>
<keyword evidence="15" id="KW-1185">Reference proteome</keyword>
<feature type="transmembrane region" description="Helical" evidence="9">
    <location>
        <begin position="82"/>
        <end position="102"/>
    </location>
</feature>
<dbReference type="PANTHER" id="PTHR24421:SF10">
    <property type="entry name" value="NITRATE_NITRITE SENSOR PROTEIN NARQ"/>
    <property type="match status" value="1"/>
</dbReference>